<feature type="compositionally biased region" description="Acidic residues" evidence="1">
    <location>
        <begin position="75"/>
        <end position="97"/>
    </location>
</feature>
<comment type="caution">
    <text evidence="2">The sequence shown here is derived from an EMBL/GenBank/DDBJ whole genome shotgun (WGS) entry which is preliminary data.</text>
</comment>
<dbReference type="EMBL" id="CAXLJM020000068">
    <property type="protein sequence ID" value="CAL8122819.1"/>
    <property type="molecule type" value="Genomic_DNA"/>
</dbReference>
<name>A0ABP1RB89_9HEXA</name>
<accession>A0ABP1RB89</accession>
<keyword evidence="3" id="KW-1185">Reference proteome</keyword>
<feature type="region of interest" description="Disordered" evidence="1">
    <location>
        <begin position="17"/>
        <end position="43"/>
    </location>
</feature>
<protein>
    <submittedName>
        <fullName evidence="2">Uncharacterized protein</fullName>
    </submittedName>
</protein>
<evidence type="ECO:0000313" key="2">
    <source>
        <dbReference type="EMBL" id="CAL8122819.1"/>
    </source>
</evidence>
<organism evidence="2 3">
    <name type="scientific">Orchesella dallaii</name>
    <dbReference type="NCBI Taxonomy" id="48710"/>
    <lineage>
        <taxon>Eukaryota</taxon>
        <taxon>Metazoa</taxon>
        <taxon>Ecdysozoa</taxon>
        <taxon>Arthropoda</taxon>
        <taxon>Hexapoda</taxon>
        <taxon>Collembola</taxon>
        <taxon>Entomobryomorpha</taxon>
        <taxon>Entomobryoidea</taxon>
        <taxon>Orchesellidae</taxon>
        <taxon>Orchesellinae</taxon>
        <taxon>Orchesella</taxon>
    </lineage>
</organism>
<proteinExistence type="predicted"/>
<gene>
    <name evidence="2" type="ORF">ODALV1_LOCUS19968</name>
</gene>
<evidence type="ECO:0000313" key="3">
    <source>
        <dbReference type="Proteomes" id="UP001642540"/>
    </source>
</evidence>
<sequence length="234" mass="26868">MEREPIHRDELAHLLQEAEIGNQSFGSTSRRHSLKHSERGSDNWKGGISKELWKAFLIEEEFSTGKLSAPKFSVDDDLSSSSDDQEADEIENDECSDISDGSVDQPLLHEAVERDKHLLNTFIAYESAMSPSGKVDHEQIEACKKLIGKSLNHNVGNLEYKDYDSWKNEIAKQKEEGWSLLSRAMSFATGRIPCIPWPVYNHTDPRLMHDRSMRYGMEMRCQYPKWNMAQNSKF</sequence>
<feature type="region of interest" description="Disordered" evidence="1">
    <location>
        <begin position="73"/>
        <end position="102"/>
    </location>
</feature>
<dbReference type="Proteomes" id="UP001642540">
    <property type="component" value="Unassembled WGS sequence"/>
</dbReference>
<reference evidence="2 3" key="1">
    <citation type="submission" date="2024-08" db="EMBL/GenBank/DDBJ databases">
        <authorList>
            <person name="Cucini C."/>
            <person name="Frati F."/>
        </authorList>
    </citation>
    <scope>NUCLEOTIDE SEQUENCE [LARGE SCALE GENOMIC DNA]</scope>
</reference>
<evidence type="ECO:0000256" key="1">
    <source>
        <dbReference type="SAM" id="MobiDB-lite"/>
    </source>
</evidence>